<dbReference type="NCBIfam" id="TIGR04183">
    <property type="entry name" value="Por_Secre_tail"/>
    <property type="match status" value="1"/>
</dbReference>
<evidence type="ECO:0000256" key="1">
    <source>
        <dbReference type="SAM" id="SignalP"/>
    </source>
</evidence>
<dbReference type="RefSeq" id="WP_167274092.1">
    <property type="nucleotide sequence ID" value="NZ_JAASQJ010000004.1"/>
</dbReference>
<dbReference type="InterPro" id="IPR011050">
    <property type="entry name" value="Pectin_lyase_fold/virulence"/>
</dbReference>
<organism evidence="3 4">
    <name type="scientific">Dyadobacter arcticus</name>
    <dbReference type="NCBI Taxonomy" id="1078754"/>
    <lineage>
        <taxon>Bacteria</taxon>
        <taxon>Pseudomonadati</taxon>
        <taxon>Bacteroidota</taxon>
        <taxon>Cytophagia</taxon>
        <taxon>Cytophagales</taxon>
        <taxon>Spirosomataceae</taxon>
        <taxon>Dyadobacter</taxon>
    </lineage>
</organism>
<evidence type="ECO:0000313" key="4">
    <source>
        <dbReference type="Proteomes" id="UP001179181"/>
    </source>
</evidence>
<dbReference type="EMBL" id="JAASQJ010000004">
    <property type="protein sequence ID" value="NIJ54970.1"/>
    <property type="molecule type" value="Genomic_DNA"/>
</dbReference>
<protein>
    <recommendedName>
        <fullName evidence="2">Secretion system C-terminal sorting domain-containing protein</fullName>
    </recommendedName>
</protein>
<comment type="caution">
    <text evidence="3">The sequence shown here is derived from an EMBL/GenBank/DDBJ whole genome shotgun (WGS) entry which is preliminary data.</text>
</comment>
<dbReference type="InterPro" id="IPR059226">
    <property type="entry name" value="Choice_anch_Q_dom"/>
</dbReference>
<proteinExistence type="predicted"/>
<reference evidence="3 4" key="1">
    <citation type="submission" date="2020-03" db="EMBL/GenBank/DDBJ databases">
        <title>Genomic Encyclopedia of Type Strains, Phase IV (KMG-IV): sequencing the most valuable type-strain genomes for metagenomic binning, comparative biology and taxonomic classification.</title>
        <authorList>
            <person name="Goeker M."/>
        </authorList>
    </citation>
    <scope>NUCLEOTIDE SEQUENCE [LARGE SCALE GENOMIC DNA]</scope>
    <source>
        <strain evidence="3 4">DSM 102865</strain>
    </source>
</reference>
<sequence>MKRILFCILLIIPLVNSAATFNIADGDVNALAAAISASNNNNEPDVINLAPNGVYVLTTVRYTSSSVSSSGYSGERGLPAIAGDIDGLDLTINGNNATLSRDLSSPLFGLLSTRTRADVIINDLTFSNALVNAQGAGLFIEFKSTTELNNCKFINNESTLNVEGGGGAVYVKSLNLLGVNNCVFENNRAVNQGGALNVLLSNLFLTGSRFSNNSTTGTTGNEQGGAIYNDGARGDNGEFIVRNCLFEGNITFYQGGAMFTYPYNNNSYEVTDCIFNNNQTSTTTGNGGGFFFRSSRVTIGDADYPYTAIPANSTLFFKDCIFDGNTSRQGGGLWLDDGRLTEPISNCTFRNNTSITQGGGVALSTNVPVVFSSCTFNGNRSNQGGGIAMSGASSSVDMINCTLQGNIANQYGGAIVAPKNGIIINITNCTIANNQANNPTNGQGGAIFSGGNGGINQSLTIKNNIFYNNTVTNRYGGGGDPSWRHCNCQMADGGNNIFFPEKILPNITGNTCVANPVILDAKANALAENGGATQTMSLRSDSPAINAGTSVGAPTVDQRGIERVGANDIGAYEFEGSLPVKLISFEVETEGATALLEWRTSEEYDVSHYEVERSLGSVSGFKVIGKIEARNEPGSYKFVDSELAQLLNRNVDVFYRLRVIDQDRSYTYSKIRQMDFDVGLDGSSIILSPNPASDLLNIKSEIGRIESFKIYNAAGKLITEGAGSNTNELSVEINNLPVNTYLIEITTLSAKKTSRFFKSK</sequence>
<gene>
    <name evidence="3" type="ORF">FHS68_004157</name>
</gene>
<evidence type="ECO:0000259" key="2">
    <source>
        <dbReference type="Pfam" id="PF18962"/>
    </source>
</evidence>
<dbReference type="PANTHER" id="PTHR11319:SF35">
    <property type="entry name" value="OUTER MEMBRANE PROTEIN PMPC-RELATED"/>
    <property type="match status" value="1"/>
</dbReference>
<dbReference type="Pfam" id="PF18962">
    <property type="entry name" value="Por_Secre_tail"/>
    <property type="match status" value="1"/>
</dbReference>
<dbReference type="InterPro" id="IPR006626">
    <property type="entry name" value="PbH1"/>
</dbReference>
<keyword evidence="4" id="KW-1185">Reference proteome</keyword>
<dbReference type="Proteomes" id="UP001179181">
    <property type="component" value="Unassembled WGS sequence"/>
</dbReference>
<evidence type="ECO:0000313" key="3">
    <source>
        <dbReference type="EMBL" id="NIJ54970.1"/>
    </source>
</evidence>
<dbReference type="Gene3D" id="2.160.20.10">
    <property type="entry name" value="Single-stranded right-handed beta-helix, Pectin lyase-like"/>
    <property type="match status" value="1"/>
</dbReference>
<dbReference type="InterPro" id="IPR012334">
    <property type="entry name" value="Pectin_lyas_fold"/>
</dbReference>
<feature type="domain" description="Secretion system C-terminal sorting" evidence="2">
    <location>
        <begin position="689"/>
        <end position="755"/>
    </location>
</feature>
<dbReference type="InterPro" id="IPR026444">
    <property type="entry name" value="Secre_tail"/>
</dbReference>
<dbReference type="SUPFAM" id="SSF51126">
    <property type="entry name" value="Pectin lyase-like"/>
    <property type="match status" value="2"/>
</dbReference>
<feature type="signal peptide" evidence="1">
    <location>
        <begin position="1"/>
        <end position="18"/>
    </location>
</feature>
<feature type="chain" id="PRO_5045853793" description="Secretion system C-terminal sorting domain-containing protein" evidence="1">
    <location>
        <begin position="19"/>
        <end position="760"/>
    </location>
</feature>
<dbReference type="PANTHER" id="PTHR11319">
    <property type="entry name" value="G PROTEIN-COUPLED RECEPTOR-RELATED"/>
    <property type="match status" value="1"/>
</dbReference>
<accession>A0ABX0UTJ8</accession>
<keyword evidence="1" id="KW-0732">Signal</keyword>
<name>A0ABX0UTJ8_9BACT</name>
<dbReference type="SMART" id="SM00710">
    <property type="entry name" value="PbH1"/>
    <property type="match status" value="9"/>
</dbReference>
<dbReference type="NCBIfam" id="NF041518">
    <property type="entry name" value="choice_anch_Q"/>
    <property type="match status" value="1"/>
</dbReference>